<dbReference type="NCBIfam" id="TIGR02937">
    <property type="entry name" value="sigma70-ECF"/>
    <property type="match status" value="1"/>
</dbReference>
<comment type="similarity">
    <text evidence="1">Belongs to the sigma-70 factor family. ECF subfamily.</text>
</comment>
<dbReference type="SUPFAM" id="SSF88659">
    <property type="entry name" value="Sigma3 and sigma4 domains of RNA polymerase sigma factors"/>
    <property type="match status" value="1"/>
</dbReference>
<dbReference type="InterPro" id="IPR013324">
    <property type="entry name" value="RNA_pol_sigma_r3/r4-like"/>
</dbReference>
<keyword evidence="9" id="KW-1185">Reference proteome</keyword>
<evidence type="ECO:0000313" key="8">
    <source>
        <dbReference type="EMBL" id="MBC5689222.1"/>
    </source>
</evidence>
<comment type="caution">
    <text evidence="8">The sequence shown here is derived from an EMBL/GenBank/DDBJ whole genome shotgun (WGS) entry which is preliminary data.</text>
</comment>
<protein>
    <submittedName>
        <fullName evidence="8">Sigma-70 family RNA polymerase sigma factor</fullName>
    </submittedName>
</protein>
<feature type="domain" description="RNA polymerase sigma-70 region 2" evidence="6">
    <location>
        <begin position="11"/>
        <end position="77"/>
    </location>
</feature>
<name>A0A923RSD6_9FIRM</name>
<dbReference type="InterPro" id="IPR036388">
    <property type="entry name" value="WH-like_DNA-bd_sf"/>
</dbReference>
<accession>A0A923RSD6</accession>
<keyword evidence="2" id="KW-0805">Transcription regulation</keyword>
<sequence length="181" mass="21624">MLTGNHEFDEIYSKYKNLVLRVAYDYSKDYNEAEDIAQNTFLQLYIHYDSMKKTNIVSWLYTTAKNYALNYRKKAAKEIFENEDDAVSILEQERESTEDEYMEMVLDLETKEFVNHLFLALLEKNERWYKAIVLAYYMKIPQAEIAEEMGISIEVLHSILHRAKEWIKKTFGVEFDELNKI</sequence>
<evidence type="ECO:0000256" key="1">
    <source>
        <dbReference type="ARBA" id="ARBA00010641"/>
    </source>
</evidence>
<dbReference type="AlphaFoldDB" id="A0A923RSD6"/>
<feature type="domain" description="RNA polymerase sigma-70 region 4" evidence="7">
    <location>
        <begin position="130"/>
        <end position="163"/>
    </location>
</feature>
<dbReference type="SUPFAM" id="SSF88946">
    <property type="entry name" value="Sigma2 domain of RNA polymerase sigma factors"/>
    <property type="match status" value="1"/>
</dbReference>
<dbReference type="PANTHER" id="PTHR43133:SF60">
    <property type="entry name" value="RNA POLYMERASE SIGMA FACTOR SIGV"/>
    <property type="match status" value="1"/>
</dbReference>
<dbReference type="PANTHER" id="PTHR43133">
    <property type="entry name" value="RNA POLYMERASE ECF-TYPE SIGMA FACTO"/>
    <property type="match status" value="1"/>
</dbReference>
<evidence type="ECO:0000256" key="5">
    <source>
        <dbReference type="ARBA" id="ARBA00023163"/>
    </source>
</evidence>
<evidence type="ECO:0000256" key="3">
    <source>
        <dbReference type="ARBA" id="ARBA00023082"/>
    </source>
</evidence>
<evidence type="ECO:0000256" key="4">
    <source>
        <dbReference type="ARBA" id="ARBA00023125"/>
    </source>
</evidence>
<evidence type="ECO:0000259" key="6">
    <source>
        <dbReference type="Pfam" id="PF04542"/>
    </source>
</evidence>
<dbReference type="GO" id="GO:0006352">
    <property type="term" value="P:DNA-templated transcription initiation"/>
    <property type="evidence" value="ECO:0007669"/>
    <property type="project" value="InterPro"/>
</dbReference>
<evidence type="ECO:0000256" key="2">
    <source>
        <dbReference type="ARBA" id="ARBA00023015"/>
    </source>
</evidence>
<gene>
    <name evidence="8" type="ORF">H8S37_09860</name>
</gene>
<evidence type="ECO:0000259" key="7">
    <source>
        <dbReference type="Pfam" id="PF04545"/>
    </source>
</evidence>
<dbReference type="InterPro" id="IPR013325">
    <property type="entry name" value="RNA_pol_sigma_r2"/>
</dbReference>
<dbReference type="GO" id="GO:0003677">
    <property type="term" value="F:DNA binding"/>
    <property type="evidence" value="ECO:0007669"/>
    <property type="project" value="UniProtKB-KW"/>
</dbReference>
<dbReference type="EMBL" id="JACOPF010000002">
    <property type="protein sequence ID" value="MBC5689222.1"/>
    <property type="molecule type" value="Genomic_DNA"/>
</dbReference>
<dbReference type="Gene3D" id="1.10.10.10">
    <property type="entry name" value="Winged helix-like DNA-binding domain superfamily/Winged helix DNA-binding domain"/>
    <property type="match status" value="1"/>
</dbReference>
<dbReference type="InterPro" id="IPR007627">
    <property type="entry name" value="RNA_pol_sigma70_r2"/>
</dbReference>
<evidence type="ECO:0000313" key="9">
    <source>
        <dbReference type="Proteomes" id="UP000652477"/>
    </source>
</evidence>
<proteinExistence type="inferred from homology"/>
<keyword evidence="5" id="KW-0804">Transcription</keyword>
<dbReference type="InterPro" id="IPR014284">
    <property type="entry name" value="RNA_pol_sigma-70_dom"/>
</dbReference>
<dbReference type="InterPro" id="IPR039425">
    <property type="entry name" value="RNA_pol_sigma-70-like"/>
</dbReference>
<dbReference type="Pfam" id="PF04542">
    <property type="entry name" value="Sigma70_r2"/>
    <property type="match status" value="1"/>
</dbReference>
<dbReference type="Proteomes" id="UP000652477">
    <property type="component" value="Unassembled WGS sequence"/>
</dbReference>
<organism evidence="8 9">
    <name type="scientific">Mediterraneibacter hominis</name>
    <dbReference type="NCBI Taxonomy" id="2763054"/>
    <lineage>
        <taxon>Bacteria</taxon>
        <taxon>Bacillati</taxon>
        <taxon>Bacillota</taxon>
        <taxon>Clostridia</taxon>
        <taxon>Lachnospirales</taxon>
        <taxon>Lachnospiraceae</taxon>
        <taxon>Mediterraneibacter</taxon>
    </lineage>
</organism>
<keyword evidence="3" id="KW-0731">Sigma factor</keyword>
<dbReference type="Gene3D" id="1.10.1740.10">
    <property type="match status" value="1"/>
</dbReference>
<reference evidence="8" key="1">
    <citation type="submission" date="2020-08" db="EMBL/GenBank/DDBJ databases">
        <title>Genome public.</title>
        <authorList>
            <person name="Liu C."/>
            <person name="Sun Q."/>
        </authorList>
    </citation>
    <scope>NUCLEOTIDE SEQUENCE</scope>
    <source>
        <strain evidence="8">NSJ-55</strain>
    </source>
</reference>
<dbReference type="Pfam" id="PF04545">
    <property type="entry name" value="Sigma70_r4"/>
    <property type="match status" value="1"/>
</dbReference>
<keyword evidence="4" id="KW-0238">DNA-binding</keyword>
<dbReference type="RefSeq" id="WP_186875898.1">
    <property type="nucleotide sequence ID" value="NZ_JACOPF010000002.1"/>
</dbReference>
<dbReference type="GO" id="GO:0016987">
    <property type="term" value="F:sigma factor activity"/>
    <property type="evidence" value="ECO:0007669"/>
    <property type="project" value="UniProtKB-KW"/>
</dbReference>
<dbReference type="InterPro" id="IPR007630">
    <property type="entry name" value="RNA_pol_sigma70_r4"/>
</dbReference>